<dbReference type="AlphaFoldDB" id="A0A0D0BGT8"/>
<keyword evidence="4" id="KW-0539">Nucleus</keyword>
<dbReference type="HOGENOM" id="CLU_669329_0_0_1"/>
<protein>
    <recommendedName>
        <fullName evidence="6">XLF-like N-terminal domain-containing protein</fullName>
    </recommendedName>
</protein>
<dbReference type="OrthoDB" id="3184250at2759"/>
<reference evidence="7 8" key="1">
    <citation type="submission" date="2014-04" db="EMBL/GenBank/DDBJ databases">
        <title>Evolutionary Origins and Diversification of the Mycorrhizal Mutualists.</title>
        <authorList>
            <consortium name="DOE Joint Genome Institute"/>
            <consortium name="Mycorrhizal Genomics Consortium"/>
            <person name="Kohler A."/>
            <person name="Kuo A."/>
            <person name="Nagy L.G."/>
            <person name="Floudas D."/>
            <person name="Copeland A."/>
            <person name="Barry K.W."/>
            <person name="Cichocki N."/>
            <person name="Veneault-Fourrey C."/>
            <person name="LaButti K."/>
            <person name="Lindquist E.A."/>
            <person name="Lipzen A."/>
            <person name="Lundell T."/>
            <person name="Morin E."/>
            <person name="Murat C."/>
            <person name="Riley R."/>
            <person name="Ohm R."/>
            <person name="Sun H."/>
            <person name="Tunlid A."/>
            <person name="Henrissat B."/>
            <person name="Grigoriev I.V."/>
            <person name="Hibbett D.S."/>
            <person name="Martin F."/>
        </authorList>
    </citation>
    <scope>NUCLEOTIDE SEQUENCE [LARGE SCALE GENOMIC DNA]</scope>
    <source>
        <strain evidence="7 8">FD-317 M1</strain>
    </source>
</reference>
<evidence type="ECO:0000256" key="4">
    <source>
        <dbReference type="ARBA" id="ARBA00023242"/>
    </source>
</evidence>
<dbReference type="EMBL" id="KN834765">
    <property type="protein sequence ID" value="KIK63145.1"/>
    <property type="molecule type" value="Genomic_DNA"/>
</dbReference>
<feature type="compositionally biased region" description="Low complexity" evidence="5">
    <location>
        <begin position="312"/>
        <end position="321"/>
    </location>
</feature>
<dbReference type="GO" id="GO:0005634">
    <property type="term" value="C:nucleus"/>
    <property type="evidence" value="ECO:0007669"/>
    <property type="project" value="UniProtKB-SubCell"/>
</dbReference>
<proteinExistence type="predicted"/>
<dbReference type="GO" id="GO:0006303">
    <property type="term" value="P:double-strand break repair via nonhomologous end joining"/>
    <property type="evidence" value="ECO:0007669"/>
    <property type="project" value="UniProtKB-ARBA"/>
</dbReference>
<evidence type="ECO:0000256" key="5">
    <source>
        <dbReference type="SAM" id="MobiDB-lite"/>
    </source>
</evidence>
<evidence type="ECO:0000256" key="3">
    <source>
        <dbReference type="ARBA" id="ARBA00023204"/>
    </source>
</evidence>
<feature type="domain" description="XLF-like N-terminal" evidence="6">
    <location>
        <begin position="17"/>
        <end position="136"/>
    </location>
</feature>
<gene>
    <name evidence="7" type="ORF">GYMLUDRAFT_72375</name>
</gene>
<evidence type="ECO:0000256" key="2">
    <source>
        <dbReference type="ARBA" id="ARBA00022763"/>
    </source>
</evidence>
<sequence length="483" mass="53646">MEELSQEQFNQLFSKEWLVKSDSENSVPYLFKFNSSTTELTCLIMITDTKSVWVEVLNSNKIARRWRACNRIEPFEPSSAEREETEKAWRLSVVENLTKIHTPGGMDIVSSFQVIESRYSDFAFEIEFEDFKWVWETNFIGHRNSAEIISKHLVLPLISFSQVSFISGSLGRITESELEKTIDTTVRNARRSIDTHVKNVVSKPLITTSVRRLTAMLNFADELPPISSMNVTPELTFTSPPHSKIRAATPSKPHAISPNRTKRESNLTETPPKPVPFTSASPRENPLKPIPVNDDDSCTEPSDVEPNKHAESAVPVVATPAPTSPSPPEPSKSKSLALAKPTSLRISVSDANSSSSPNNSLAKNRKVESSASDDDEEAERRRVTKRSTYTRPAAKNILHPSSSEEEEQTPAVGSYSKSTARQKTTESDADSSPARPPAKKKKVDSSSEDSEEERRKRVAKLKSGGPTGRGGVRQPLKRGGKRF</sequence>
<name>A0A0D0BGT8_9AGAR</name>
<organism evidence="7 8">
    <name type="scientific">Collybiopsis luxurians FD-317 M1</name>
    <dbReference type="NCBI Taxonomy" id="944289"/>
    <lineage>
        <taxon>Eukaryota</taxon>
        <taxon>Fungi</taxon>
        <taxon>Dikarya</taxon>
        <taxon>Basidiomycota</taxon>
        <taxon>Agaricomycotina</taxon>
        <taxon>Agaricomycetes</taxon>
        <taxon>Agaricomycetidae</taxon>
        <taxon>Agaricales</taxon>
        <taxon>Marasmiineae</taxon>
        <taxon>Omphalotaceae</taxon>
        <taxon>Collybiopsis</taxon>
        <taxon>Collybiopsis luxurians</taxon>
    </lineage>
</organism>
<dbReference type="InterPro" id="IPR038051">
    <property type="entry name" value="XRCC4-like_N_sf"/>
</dbReference>
<comment type="subcellular location">
    <subcellularLocation>
        <location evidence="1">Nucleus</location>
    </subcellularLocation>
</comment>
<dbReference type="InterPro" id="IPR015381">
    <property type="entry name" value="XLF-like_N"/>
</dbReference>
<evidence type="ECO:0000313" key="8">
    <source>
        <dbReference type="Proteomes" id="UP000053593"/>
    </source>
</evidence>
<dbReference type="Pfam" id="PF09302">
    <property type="entry name" value="XLF"/>
    <property type="match status" value="1"/>
</dbReference>
<keyword evidence="2" id="KW-0227">DNA damage</keyword>
<evidence type="ECO:0000259" key="6">
    <source>
        <dbReference type="Pfam" id="PF09302"/>
    </source>
</evidence>
<keyword evidence="8" id="KW-1185">Reference proteome</keyword>
<feature type="region of interest" description="Disordered" evidence="5">
    <location>
        <begin position="234"/>
        <end position="483"/>
    </location>
</feature>
<feature type="compositionally biased region" description="Low complexity" evidence="5">
    <location>
        <begin position="347"/>
        <end position="360"/>
    </location>
</feature>
<accession>A0A0D0BGT8</accession>
<keyword evidence="3" id="KW-0234">DNA repair</keyword>
<dbReference type="Proteomes" id="UP000053593">
    <property type="component" value="Unassembled WGS sequence"/>
</dbReference>
<evidence type="ECO:0000313" key="7">
    <source>
        <dbReference type="EMBL" id="KIK63145.1"/>
    </source>
</evidence>
<dbReference type="Gene3D" id="2.170.210.10">
    <property type="entry name" value="DNA double-strand break repair and VJ recombination XRCC4, N-terminal"/>
    <property type="match status" value="1"/>
</dbReference>
<evidence type="ECO:0000256" key="1">
    <source>
        <dbReference type="ARBA" id="ARBA00004123"/>
    </source>
</evidence>